<dbReference type="InterPro" id="IPR013836">
    <property type="entry name" value="CD34/Podocalyxin"/>
</dbReference>
<keyword evidence="11 20" id="KW-0812">Transmembrane</keyword>
<protein>
    <recommendedName>
        <fullName evidence="9">Podocalyxin</fullName>
    </recommendedName>
    <alternativeName>
        <fullName evidence="18">Podocalyxin-like protein 1</fullName>
    </alternativeName>
</protein>
<keyword evidence="12 21" id="KW-0732">Signal</keyword>
<dbReference type="AlphaFoldDB" id="A0A8T2NQA5"/>
<dbReference type="Proteomes" id="UP000824540">
    <property type="component" value="Unassembled WGS sequence"/>
</dbReference>
<feature type="compositionally biased region" description="Low complexity" evidence="19">
    <location>
        <begin position="167"/>
        <end position="181"/>
    </location>
</feature>
<dbReference type="GO" id="GO:0030027">
    <property type="term" value="C:lamellipodium"/>
    <property type="evidence" value="ECO:0007669"/>
    <property type="project" value="UniProtKB-SubCell"/>
</dbReference>
<dbReference type="InterPro" id="IPR017403">
    <property type="entry name" value="PODXL"/>
</dbReference>
<evidence type="ECO:0000256" key="12">
    <source>
        <dbReference type="ARBA" id="ARBA00022729"/>
    </source>
</evidence>
<dbReference type="PANTHER" id="PTHR12067">
    <property type="entry name" value="PODOCALYXIN"/>
    <property type="match status" value="1"/>
</dbReference>
<keyword evidence="23" id="KW-1185">Reference proteome</keyword>
<dbReference type="GO" id="GO:0045121">
    <property type="term" value="C:membrane raft"/>
    <property type="evidence" value="ECO:0007669"/>
    <property type="project" value="UniProtKB-SubCell"/>
</dbReference>
<evidence type="ECO:0000256" key="15">
    <source>
        <dbReference type="ARBA" id="ARBA00023136"/>
    </source>
</evidence>
<dbReference type="GO" id="GO:0033634">
    <property type="term" value="P:positive regulation of cell-cell adhesion mediated by integrin"/>
    <property type="evidence" value="ECO:0007669"/>
    <property type="project" value="TreeGrafter"/>
</dbReference>
<evidence type="ECO:0000256" key="6">
    <source>
        <dbReference type="ARBA" id="ARBA00004486"/>
    </source>
</evidence>
<proteinExistence type="inferred from homology"/>
<feature type="signal peptide" evidence="21">
    <location>
        <begin position="1"/>
        <end position="19"/>
    </location>
</feature>
<evidence type="ECO:0000313" key="22">
    <source>
        <dbReference type="EMBL" id="KAG9342555.1"/>
    </source>
</evidence>
<feature type="compositionally biased region" description="Polar residues" evidence="19">
    <location>
        <begin position="39"/>
        <end position="74"/>
    </location>
</feature>
<dbReference type="Pfam" id="PF06365">
    <property type="entry name" value="CD34_antigen"/>
    <property type="match status" value="1"/>
</dbReference>
<keyword evidence="15 20" id="KW-0472">Membrane</keyword>
<evidence type="ECO:0000256" key="17">
    <source>
        <dbReference type="ARBA" id="ARBA00023273"/>
    </source>
</evidence>
<keyword evidence="10" id="KW-1003">Cell membrane</keyword>
<dbReference type="GO" id="GO:0016477">
    <property type="term" value="P:cell migration"/>
    <property type="evidence" value="ECO:0007669"/>
    <property type="project" value="InterPro"/>
</dbReference>
<evidence type="ECO:0000256" key="20">
    <source>
        <dbReference type="SAM" id="Phobius"/>
    </source>
</evidence>
<gene>
    <name evidence="22" type="ORF">JZ751_015962</name>
</gene>
<evidence type="ECO:0000256" key="1">
    <source>
        <dbReference type="ARBA" id="ARBA00004105"/>
    </source>
</evidence>
<dbReference type="GO" id="GO:0016324">
    <property type="term" value="C:apical plasma membrane"/>
    <property type="evidence" value="ECO:0007669"/>
    <property type="project" value="UniProtKB-SubCell"/>
</dbReference>
<dbReference type="GO" id="GO:0032534">
    <property type="term" value="P:regulation of microvillus assembly"/>
    <property type="evidence" value="ECO:0007669"/>
    <property type="project" value="TreeGrafter"/>
</dbReference>
<dbReference type="GO" id="GO:0007155">
    <property type="term" value="P:cell adhesion"/>
    <property type="evidence" value="ECO:0007669"/>
    <property type="project" value="UniProtKB-KW"/>
</dbReference>
<evidence type="ECO:0000256" key="5">
    <source>
        <dbReference type="ARBA" id="ARBA00004479"/>
    </source>
</evidence>
<evidence type="ECO:0000256" key="4">
    <source>
        <dbReference type="ARBA" id="ARBA00004466"/>
    </source>
</evidence>
<feature type="chain" id="PRO_5035851656" description="Podocalyxin" evidence="21">
    <location>
        <begin position="20"/>
        <end position="366"/>
    </location>
</feature>
<feature type="compositionally biased region" description="Low complexity" evidence="19">
    <location>
        <begin position="75"/>
        <end position="86"/>
    </location>
</feature>
<evidence type="ECO:0000256" key="18">
    <source>
        <dbReference type="ARBA" id="ARBA00031141"/>
    </source>
</evidence>
<keyword evidence="14 20" id="KW-1133">Transmembrane helix</keyword>
<feature type="compositionally biased region" description="Low complexity" evidence="19">
    <location>
        <begin position="135"/>
        <end position="154"/>
    </location>
</feature>
<dbReference type="GO" id="GO:0022408">
    <property type="term" value="P:negative regulation of cell-cell adhesion"/>
    <property type="evidence" value="ECO:0007669"/>
    <property type="project" value="TreeGrafter"/>
</dbReference>
<evidence type="ECO:0000256" key="21">
    <source>
        <dbReference type="SAM" id="SignalP"/>
    </source>
</evidence>
<evidence type="ECO:0000256" key="16">
    <source>
        <dbReference type="ARBA" id="ARBA00023180"/>
    </source>
</evidence>
<feature type="region of interest" description="Disordered" evidence="19">
    <location>
        <begin position="23"/>
        <end position="219"/>
    </location>
</feature>
<feature type="compositionally biased region" description="Low complexity" evidence="19">
    <location>
        <begin position="23"/>
        <end position="32"/>
    </location>
</feature>
<comment type="caution">
    <text evidence="22">The sequence shown here is derived from an EMBL/GenBank/DDBJ whole genome shotgun (WGS) entry which is preliminary data.</text>
</comment>
<feature type="transmembrane region" description="Helical" evidence="20">
    <location>
        <begin position="249"/>
        <end position="272"/>
    </location>
</feature>
<evidence type="ECO:0000256" key="14">
    <source>
        <dbReference type="ARBA" id="ARBA00022989"/>
    </source>
</evidence>
<evidence type="ECO:0000256" key="2">
    <source>
        <dbReference type="ARBA" id="ARBA00004221"/>
    </source>
</evidence>
<accession>A0A8T2NQA5</accession>
<feature type="compositionally biased region" description="Low complexity" evidence="19">
    <location>
        <begin position="105"/>
        <end position="118"/>
    </location>
</feature>
<keyword evidence="16" id="KW-0325">Glycoprotein</keyword>
<evidence type="ECO:0000256" key="19">
    <source>
        <dbReference type="SAM" id="MobiDB-lite"/>
    </source>
</evidence>
<evidence type="ECO:0000256" key="9">
    <source>
        <dbReference type="ARBA" id="ARBA00017371"/>
    </source>
</evidence>
<evidence type="ECO:0000256" key="13">
    <source>
        <dbReference type="ARBA" id="ARBA00022889"/>
    </source>
</evidence>
<evidence type="ECO:0000256" key="7">
    <source>
        <dbReference type="ARBA" id="ARBA00004510"/>
    </source>
</evidence>
<evidence type="ECO:0000256" key="11">
    <source>
        <dbReference type="ARBA" id="ARBA00022692"/>
    </source>
</evidence>
<dbReference type="PANTHER" id="PTHR12067:SF5">
    <property type="entry name" value="PODOCALYXIN"/>
    <property type="match status" value="1"/>
</dbReference>
<evidence type="ECO:0000256" key="8">
    <source>
        <dbReference type="ARBA" id="ARBA00007029"/>
    </source>
</evidence>
<reference evidence="22" key="1">
    <citation type="thesis" date="2021" institute="BYU ScholarsArchive" country="Provo, UT, USA">
        <title>Applications of and Algorithms for Genome Assembly and Genomic Analyses with an Emphasis on Marine Teleosts.</title>
        <authorList>
            <person name="Pickett B.D."/>
        </authorList>
    </citation>
    <scope>NUCLEOTIDE SEQUENCE</scope>
    <source>
        <strain evidence="22">HI-2016</strain>
    </source>
</reference>
<feature type="compositionally biased region" description="Polar residues" evidence="19">
    <location>
        <begin position="87"/>
        <end position="103"/>
    </location>
</feature>
<keyword evidence="17" id="KW-0966">Cell projection</keyword>
<feature type="compositionally biased region" description="Polar residues" evidence="19">
    <location>
        <begin position="119"/>
        <end position="134"/>
    </location>
</feature>
<comment type="subcellular location">
    <subcellularLocation>
        <location evidence="2">Apical cell membrane</location>
    </subcellularLocation>
    <subcellularLocation>
        <location evidence="6">Cell projection</location>
        <location evidence="6">Filopodium</location>
    </subcellularLocation>
    <subcellularLocation>
        <location evidence="7">Cell projection</location>
        <location evidence="7">Lamellipodium</location>
    </subcellularLocation>
    <subcellularLocation>
        <location evidence="1">Cell projection</location>
        <location evidence="1">Microvillus</location>
    </subcellularLocation>
    <subcellularLocation>
        <location evidence="4">Cell projection</location>
        <location evidence="4">Ruffle</location>
    </subcellularLocation>
    <subcellularLocation>
        <location evidence="3">Membrane raft</location>
    </subcellularLocation>
    <subcellularLocation>
        <location evidence="5">Membrane</location>
        <topology evidence="5">Single-pass type I membrane protein</topology>
    </subcellularLocation>
</comment>
<dbReference type="EMBL" id="JAFBMS010000027">
    <property type="protein sequence ID" value="KAG9342555.1"/>
    <property type="molecule type" value="Genomic_DNA"/>
</dbReference>
<organism evidence="22 23">
    <name type="scientific">Albula glossodonta</name>
    <name type="common">roundjaw bonefish</name>
    <dbReference type="NCBI Taxonomy" id="121402"/>
    <lineage>
        <taxon>Eukaryota</taxon>
        <taxon>Metazoa</taxon>
        <taxon>Chordata</taxon>
        <taxon>Craniata</taxon>
        <taxon>Vertebrata</taxon>
        <taxon>Euteleostomi</taxon>
        <taxon>Actinopterygii</taxon>
        <taxon>Neopterygii</taxon>
        <taxon>Teleostei</taxon>
        <taxon>Albuliformes</taxon>
        <taxon>Albulidae</taxon>
        <taxon>Albula</taxon>
    </lineage>
</organism>
<name>A0A8T2NQA5_9TELE</name>
<comment type="similarity">
    <text evidence="8">Belongs to the podocalyxin family.</text>
</comment>
<sequence length="366" mass="39253">MRAIFAVLLLGFFSHHAYGDNGDTNTTTATTPPSLPFVSATSNESTNVSTTLSSGENVTLTSNGTESTSVLSPHTTSETVTNASTTQSSTEGVSTPSPSTNAVITVPSTSTQAPTQTSKAPSTVSPATLNPVLSTTEATGTTQTTGSSDTTETTLKATFITPTISATVQPTGSTPQPTTSSDPNKSTATVPPIDGTDPNPQTPLPTDTATTTSQLTPQSTVNQAYLEQLIKKHEPKPKDQETHQKNTTLIAILCSCGAVLAVTFGVITYIYITRHRQSYKKNQVSCHSYRLFDTWHRKSHSKQHLTEEMQTVENGYHDNPTLEVMEVQPEMQEKKAAMNGEFNDSWIVPFDNLAKDDVPDEEDTHL</sequence>
<feature type="compositionally biased region" description="Low complexity" evidence="19">
    <location>
        <begin position="204"/>
        <end position="219"/>
    </location>
</feature>
<evidence type="ECO:0000256" key="10">
    <source>
        <dbReference type="ARBA" id="ARBA00022475"/>
    </source>
</evidence>
<dbReference type="GO" id="GO:0001726">
    <property type="term" value="C:ruffle"/>
    <property type="evidence" value="ECO:0007669"/>
    <property type="project" value="UniProtKB-SubCell"/>
</dbReference>
<keyword evidence="13" id="KW-0130">Cell adhesion</keyword>
<dbReference type="GO" id="GO:0030175">
    <property type="term" value="C:filopodium"/>
    <property type="evidence" value="ECO:0007669"/>
    <property type="project" value="UniProtKB-SubCell"/>
</dbReference>
<evidence type="ECO:0000256" key="3">
    <source>
        <dbReference type="ARBA" id="ARBA00004285"/>
    </source>
</evidence>
<dbReference type="GO" id="GO:0031528">
    <property type="term" value="C:microvillus membrane"/>
    <property type="evidence" value="ECO:0007669"/>
    <property type="project" value="TreeGrafter"/>
</dbReference>
<dbReference type="OrthoDB" id="9948358at2759"/>
<evidence type="ECO:0000313" key="23">
    <source>
        <dbReference type="Proteomes" id="UP000824540"/>
    </source>
</evidence>